<dbReference type="EMBL" id="LSMT01000379">
    <property type="protein sequence ID" value="PFX19048.1"/>
    <property type="molecule type" value="Genomic_DNA"/>
</dbReference>
<gene>
    <name evidence="4" type="primary">trim71</name>
    <name evidence="4" type="ORF">AWC38_SpisGene16556</name>
</gene>
<keyword evidence="1" id="KW-0677">Repeat</keyword>
<keyword evidence="5" id="KW-1185">Reference proteome</keyword>
<dbReference type="Proteomes" id="UP000225706">
    <property type="component" value="Unassembled WGS sequence"/>
</dbReference>
<dbReference type="GO" id="GO:0000209">
    <property type="term" value="P:protein polyubiquitination"/>
    <property type="evidence" value="ECO:0007669"/>
    <property type="project" value="TreeGrafter"/>
</dbReference>
<dbReference type="PROSITE" id="PS51125">
    <property type="entry name" value="NHL"/>
    <property type="match status" value="1"/>
</dbReference>
<dbReference type="PROSITE" id="PS50194">
    <property type="entry name" value="FILAMIN_REPEAT"/>
    <property type="match status" value="1"/>
</dbReference>
<evidence type="ECO:0000313" key="5">
    <source>
        <dbReference type="Proteomes" id="UP000225706"/>
    </source>
</evidence>
<dbReference type="PANTHER" id="PTHR24104">
    <property type="entry name" value="E3 UBIQUITIN-PROTEIN LIGASE NHLRC1-RELATED"/>
    <property type="match status" value="1"/>
</dbReference>
<name>A0A2B4RRU0_STYPI</name>
<dbReference type="InterPro" id="IPR017868">
    <property type="entry name" value="Filamin/ABP280_repeat-like"/>
</dbReference>
<dbReference type="AlphaFoldDB" id="A0A2B4RRU0"/>
<reference evidence="5" key="1">
    <citation type="journal article" date="2017" name="bioRxiv">
        <title>Comparative analysis of the genomes of Stylophora pistillata and Acropora digitifera provides evidence for extensive differences between species of corals.</title>
        <authorList>
            <person name="Voolstra C.R."/>
            <person name="Li Y."/>
            <person name="Liew Y.J."/>
            <person name="Baumgarten S."/>
            <person name="Zoccola D."/>
            <person name="Flot J.-F."/>
            <person name="Tambutte S."/>
            <person name="Allemand D."/>
            <person name="Aranda M."/>
        </authorList>
    </citation>
    <scope>NUCLEOTIDE SEQUENCE [LARGE SCALE GENOMIC DNA]</scope>
</reference>
<dbReference type="Gene3D" id="2.120.10.30">
    <property type="entry name" value="TolB, C-terminal domain"/>
    <property type="match status" value="1"/>
</dbReference>
<comment type="caution">
    <text evidence="4">The sequence shown here is derived from an EMBL/GenBank/DDBJ whole genome shotgun (WGS) entry which is preliminary data.</text>
</comment>
<accession>A0A2B4RRU0</accession>
<evidence type="ECO:0000256" key="2">
    <source>
        <dbReference type="PROSITE-ProRule" id="PRU00087"/>
    </source>
</evidence>
<dbReference type="SUPFAM" id="SSF81296">
    <property type="entry name" value="E set domains"/>
    <property type="match status" value="1"/>
</dbReference>
<dbReference type="InterPro" id="IPR014756">
    <property type="entry name" value="Ig_E-set"/>
</dbReference>
<sequence length="297" mass="33209">MLDTANSNRPERRSALVAHELSRLNIDIAALDGSFFNLRRLRAHTKTQERLIRDLLFAEDAALVAHTERARQRITSCFVDGSQLFGLEVSLKKTEVLHQPAPQVEYRPLRISGEGGILPEGKAGEEEEIEFDDCKDGNYKLRYKPKSVGSRDISVEVNGKPLTGSGQFDGPNSIAVSERTGYIAIADYGNHRVQLFDRELKYLRTIADKGRAAERIKYPKSVGFTASDEVIVIHGPAFKTSKMFLFTEHGDFIEVTMKVISQHLIDPPTVFVRGDGHMIVCDFGDNSARSFPLMVQD</sequence>
<organism evidence="4 5">
    <name type="scientific">Stylophora pistillata</name>
    <name type="common">Smooth cauliflower coral</name>
    <dbReference type="NCBI Taxonomy" id="50429"/>
    <lineage>
        <taxon>Eukaryota</taxon>
        <taxon>Metazoa</taxon>
        <taxon>Cnidaria</taxon>
        <taxon>Anthozoa</taxon>
        <taxon>Hexacorallia</taxon>
        <taxon>Scleractinia</taxon>
        <taxon>Astrocoeniina</taxon>
        <taxon>Pocilloporidae</taxon>
        <taxon>Stylophora</taxon>
    </lineage>
</organism>
<dbReference type="SUPFAM" id="SSF101898">
    <property type="entry name" value="NHL repeat"/>
    <property type="match status" value="1"/>
</dbReference>
<protein>
    <submittedName>
        <fullName evidence="4">E3 ubiquitin-protein ligase TRIM71</fullName>
    </submittedName>
</protein>
<evidence type="ECO:0000256" key="3">
    <source>
        <dbReference type="PROSITE-ProRule" id="PRU00504"/>
    </source>
</evidence>
<dbReference type="PANTHER" id="PTHR24104:SF48">
    <property type="entry name" value="PROTEIN WECH"/>
    <property type="match status" value="1"/>
</dbReference>
<dbReference type="GO" id="GO:0061630">
    <property type="term" value="F:ubiquitin protein ligase activity"/>
    <property type="evidence" value="ECO:0007669"/>
    <property type="project" value="TreeGrafter"/>
</dbReference>
<evidence type="ECO:0000313" key="4">
    <source>
        <dbReference type="EMBL" id="PFX19048.1"/>
    </source>
</evidence>
<dbReference type="GO" id="GO:0043161">
    <property type="term" value="P:proteasome-mediated ubiquitin-dependent protein catabolic process"/>
    <property type="evidence" value="ECO:0007669"/>
    <property type="project" value="TreeGrafter"/>
</dbReference>
<dbReference type="InterPro" id="IPR050952">
    <property type="entry name" value="TRIM-NHL_E3_ligases"/>
</dbReference>
<feature type="repeat" description="NHL" evidence="3">
    <location>
        <begin position="166"/>
        <end position="199"/>
    </location>
</feature>
<dbReference type="InterPro" id="IPR001258">
    <property type="entry name" value="NHL_repeat"/>
</dbReference>
<evidence type="ECO:0000256" key="1">
    <source>
        <dbReference type="ARBA" id="ARBA00022737"/>
    </source>
</evidence>
<proteinExistence type="predicted"/>
<feature type="repeat" description="Filamin" evidence="2">
    <location>
        <begin position="119"/>
        <end position="165"/>
    </location>
</feature>
<dbReference type="Pfam" id="PF00630">
    <property type="entry name" value="Filamin"/>
    <property type="match status" value="1"/>
</dbReference>
<dbReference type="InterPro" id="IPR011042">
    <property type="entry name" value="6-blade_b-propeller_TolB-like"/>
</dbReference>
<dbReference type="Pfam" id="PF01436">
    <property type="entry name" value="NHL"/>
    <property type="match status" value="1"/>
</dbReference>